<feature type="region of interest" description="Disordered" evidence="1">
    <location>
        <begin position="155"/>
        <end position="208"/>
    </location>
</feature>
<feature type="signal peptide" evidence="2">
    <location>
        <begin position="1"/>
        <end position="19"/>
    </location>
</feature>
<keyword evidence="4" id="KW-1185">Reference proteome</keyword>
<organism evidence="3 4">
    <name type="scientific">Bugula neritina</name>
    <name type="common">Brown bryozoan</name>
    <name type="synonym">Sertularia neritina</name>
    <dbReference type="NCBI Taxonomy" id="10212"/>
    <lineage>
        <taxon>Eukaryota</taxon>
        <taxon>Metazoa</taxon>
        <taxon>Spiralia</taxon>
        <taxon>Lophotrochozoa</taxon>
        <taxon>Bryozoa</taxon>
        <taxon>Gymnolaemata</taxon>
        <taxon>Cheilostomatida</taxon>
        <taxon>Flustrina</taxon>
        <taxon>Buguloidea</taxon>
        <taxon>Bugulidae</taxon>
        <taxon>Bugula</taxon>
    </lineage>
</organism>
<proteinExistence type="predicted"/>
<sequence>MAGVLHLLFVSAVLTATVGQSSQSKFHCKSLLQNLIQLLNSNHCTTSSSHYNISSNHYSTSSSHYSTSSSHYNTSSSHYNISSSHYTSATTVTIAPAPVTIAPAPATTALAPVTTTLALATTTSAPATTAPAPVTIAPAPVTIAPAPATTIPSTANTPTTTNMPVVQPTVSSVPQSASTTRTFPSSTSSSRVTSHMPHLSTTTTSLTTSTMNNPTVTLHSNSDTFPDFYVGQSATFTCNATGFVSLQRMHFVYRNASSPSFVGCDDGSIDNANGVTTIEGPDSQHCLSTANNISEFQFTATLNITADLTNNGFDCGAYDRNLKMVFRSTLINITTVRVPPVSEDVDVDIQPWPIVENAPFTITCSTPSNSVVYNYSMYKN</sequence>
<dbReference type="AlphaFoldDB" id="A0A7J7JXY5"/>
<gene>
    <name evidence="3" type="ORF">EB796_011518</name>
</gene>
<name>A0A7J7JXY5_BUGNE</name>
<accession>A0A7J7JXY5</accession>
<evidence type="ECO:0000313" key="3">
    <source>
        <dbReference type="EMBL" id="KAF6030178.1"/>
    </source>
</evidence>
<evidence type="ECO:0000256" key="1">
    <source>
        <dbReference type="SAM" id="MobiDB-lite"/>
    </source>
</evidence>
<comment type="caution">
    <text evidence="3">The sequence shown here is derived from an EMBL/GenBank/DDBJ whole genome shotgun (WGS) entry which is preliminary data.</text>
</comment>
<dbReference type="EMBL" id="VXIV02001742">
    <property type="protein sequence ID" value="KAF6030178.1"/>
    <property type="molecule type" value="Genomic_DNA"/>
</dbReference>
<reference evidence="3" key="1">
    <citation type="submission" date="2020-06" db="EMBL/GenBank/DDBJ databases">
        <title>Draft genome of Bugula neritina, a colonial animal packing powerful symbionts and potential medicines.</title>
        <authorList>
            <person name="Rayko M."/>
        </authorList>
    </citation>
    <scope>NUCLEOTIDE SEQUENCE [LARGE SCALE GENOMIC DNA]</scope>
    <source>
        <strain evidence="3">Kwan_BN1</strain>
    </source>
</reference>
<evidence type="ECO:0000256" key="2">
    <source>
        <dbReference type="SAM" id="SignalP"/>
    </source>
</evidence>
<protein>
    <submittedName>
        <fullName evidence="3">Uncharacterized protein</fullName>
    </submittedName>
</protein>
<evidence type="ECO:0000313" key="4">
    <source>
        <dbReference type="Proteomes" id="UP000593567"/>
    </source>
</evidence>
<feature type="chain" id="PRO_5029791238" evidence="2">
    <location>
        <begin position="20"/>
        <end position="380"/>
    </location>
</feature>
<keyword evidence="2" id="KW-0732">Signal</keyword>
<dbReference type="Proteomes" id="UP000593567">
    <property type="component" value="Unassembled WGS sequence"/>
</dbReference>